<dbReference type="InterPro" id="IPR011006">
    <property type="entry name" value="CheY-like_superfamily"/>
</dbReference>
<comment type="caution">
    <text evidence="4">The sequence shown here is derived from an EMBL/GenBank/DDBJ whole genome shotgun (WGS) entry which is preliminary data.</text>
</comment>
<dbReference type="Pfam" id="PF00072">
    <property type="entry name" value="Response_reg"/>
    <property type="match status" value="1"/>
</dbReference>
<evidence type="ECO:0000313" key="5">
    <source>
        <dbReference type="Proteomes" id="UP000266389"/>
    </source>
</evidence>
<dbReference type="AlphaFoldDB" id="A0A395M0N4"/>
<dbReference type="PROSITE" id="PS50110">
    <property type="entry name" value="RESPONSE_REGULATORY"/>
    <property type="match status" value="1"/>
</dbReference>
<dbReference type="EMBL" id="PHFL01000041">
    <property type="protein sequence ID" value="RFM24330.1"/>
    <property type="molecule type" value="Genomic_DNA"/>
</dbReference>
<dbReference type="Proteomes" id="UP000266389">
    <property type="component" value="Unassembled WGS sequence"/>
</dbReference>
<dbReference type="InterPro" id="IPR050595">
    <property type="entry name" value="Bact_response_regulator"/>
</dbReference>
<proteinExistence type="predicted"/>
<dbReference type="Gene3D" id="3.40.50.2300">
    <property type="match status" value="1"/>
</dbReference>
<protein>
    <submittedName>
        <fullName evidence="4">Response regulator</fullName>
    </submittedName>
</protein>
<dbReference type="InterPro" id="IPR001789">
    <property type="entry name" value="Sig_transdc_resp-reg_receiver"/>
</dbReference>
<evidence type="ECO:0000256" key="2">
    <source>
        <dbReference type="PROSITE-ProRule" id="PRU00169"/>
    </source>
</evidence>
<organism evidence="4 5">
    <name type="scientific">Candidatus Thermochlorobacter aerophilus</name>
    <dbReference type="NCBI Taxonomy" id="1868324"/>
    <lineage>
        <taxon>Bacteria</taxon>
        <taxon>Pseudomonadati</taxon>
        <taxon>Chlorobiota</taxon>
        <taxon>Chlorobiia</taxon>
        <taxon>Chlorobiales</taxon>
        <taxon>Candidatus Thermochlorobacteriaceae</taxon>
        <taxon>Candidatus Thermochlorobacter</taxon>
    </lineage>
</organism>
<dbReference type="CDD" id="cd00156">
    <property type="entry name" value="REC"/>
    <property type="match status" value="1"/>
</dbReference>
<gene>
    <name evidence="4" type="ORF">D0433_06370</name>
</gene>
<feature type="domain" description="Response regulatory" evidence="3">
    <location>
        <begin position="12"/>
        <end position="127"/>
    </location>
</feature>
<feature type="modified residue" description="4-aspartylphosphate" evidence="2">
    <location>
        <position position="61"/>
    </location>
</feature>
<reference evidence="4 5" key="1">
    <citation type="journal article" date="2011" name="ISME J.">
        <title>Community ecology of hot spring cyanobacterial mats: predominant populations and their functional potential.</title>
        <authorList>
            <person name="Klatt C.G."/>
            <person name="Wood J.M."/>
            <person name="Rusch D.B."/>
            <person name="Bateson M.M."/>
            <person name="Hamamura N."/>
            <person name="Heidelberg J.F."/>
            <person name="Grossman A.R."/>
            <person name="Bhaya D."/>
            <person name="Cohan F.M."/>
            <person name="Kuhl M."/>
            <person name="Bryant D.A."/>
            <person name="Ward D.M."/>
        </authorList>
    </citation>
    <scope>NUCLEOTIDE SEQUENCE [LARGE SCALE GENOMIC DNA]</scope>
    <source>
        <strain evidence="4">OS</strain>
    </source>
</reference>
<dbReference type="PANTHER" id="PTHR44591">
    <property type="entry name" value="STRESS RESPONSE REGULATOR PROTEIN 1"/>
    <property type="match status" value="1"/>
</dbReference>
<sequence>MSENPLQLSLRKILIVDDEEDTHFLLKAALKPFPIDYIDLFDGESAIAQIDKTHYDLIFLDVLMPNGSGGDFLKYALDHAINLPTIVILTSLQNASFMRNALNLGIAEVLYKPIQPDDLRQVVQKYLFPQFQL</sequence>
<evidence type="ECO:0000313" key="4">
    <source>
        <dbReference type="EMBL" id="RFM24330.1"/>
    </source>
</evidence>
<keyword evidence="1 2" id="KW-0597">Phosphoprotein</keyword>
<dbReference type="SMART" id="SM00448">
    <property type="entry name" value="REC"/>
    <property type="match status" value="1"/>
</dbReference>
<evidence type="ECO:0000256" key="1">
    <source>
        <dbReference type="ARBA" id="ARBA00022553"/>
    </source>
</evidence>
<dbReference type="SUPFAM" id="SSF52172">
    <property type="entry name" value="CheY-like"/>
    <property type="match status" value="1"/>
</dbReference>
<dbReference type="PANTHER" id="PTHR44591:SF23">
    <property type="entry name" value="CHEY SUBFAMILY"/>
    <property type="match status" value="1"/>
</dbReference>
<evidence type="ECO:0000259" key="3">
    <source>
        <dbReference type="PROSITE" id="PS50110"/>
    </source>
</evidence>
<dbReference type="GO" id="GO:0000160">
    <property type="term" value="P:phosphorelay signal transduction system"/>
    <property type="evidence" value="ECO:0007669"/>
    <property type="project" value="InterPro"/>
</dbReference>
<accession>A0A395M0N4</accession>
<name>A0A395M0N4_9BACT</name>